<reference evidence="1" key="1">
    <citation type="journal article" date="2021" name="Proc. Natl. Acad. Sci. U.S.A.">
        <title>A Catalog of Tens of Thousands of Viruses from Human Metagenomes Reveals Hidden Associations with Chronic Diseases.</title>
        <authorList>
            <person name="Tisza M.J."/>
            <person name="Buck C.B."/>
        </authorList>
    </citation>
    <scope>NUCLEOTIDE SEQUENCE</scope>
    <source>
        <strain evidence="1">Ctx9V1</strain>
    </source>
</reference>
<organism evidence="1">
    <name type="scientific">virus sp. ctx9V1</name>
    <dbReference type="NCBI Taxonomy" id="2828001"/>
    <lineage>
        <taxon>Viruses</taxon>
    </lineage>
</organism>
<name>A0A8S5RCM8_9VIRU</name>
<protein>
    <submittedName>
        <fullName evidence="1">Uncharacterized protein</fullName>
    </submittedName>
</protein>
<dbReference type="EMBL" id="BK059093">
    <property type="protein sequence ID" value="DAE29174.1"/>
    <property type="molecule type" value="Genomic_DNA"/>
</dbReference>
<proteinExistence type="predicted"/>
<evidence type="ECO:0000313" key="1">
    <source>
        <dbReference type="EMBL" id="DAE29174.1"/>
    </source>
</evidence>
<sequence length="119" mass="13946">MDTDASIIREAEELNKQEFMWYESGGNNYISGQGVGTTFHRPGVKAMQENKTYVEWSNQPDFITNGKFEIIFRNATEYSNRPYLRITYKGQSIELHIYEGGDESRMGYQQHLVDLWKFC</sequence>
<accession>A0A8S5RCM8</accession>